<dbReference type="Proteomes" id="UP000623129">
    <property type="component" value="Unassembled WGS sequence"/>
</dbReference>
<dbReference type="SUPFAM" id="SSF48557">
    <property type="entry name" value="L-aspartase-like"/>
    <property type="match status" value="1"/>
</dbReference>
<dbReference type="InterPro" id="IPR008948">
    <property type="entry name" value="L-Aspartase-like"/>
</dbReference>
<keyword evidence="2" id="KW-1185">Reference proteome</keyword>
<gene>
    <name evidence="1" type="ORF">FCM35_KLT13469</name>
</gene>
<protein>
    <submittedName>
        <fullName evidence="1">Phenylalanine ammonia-lyase-like protein</fullName>
    </submittedName>
</protein>
<sequence>MIKDCHSYPLYRFVREELGVGYLTAEKVRFPGEECDKIFIVINEGKVIDPLLECLKEWNGEPVPIN</sequence>
<organism evidence="1 2">
    <name type="scientific">Carex littledalei</name>
    <dbReference type="NCBI Taxonomy" id="544730"/>
    <lineage>
        <taxon>Eukaryota</taxon>
        <taxon>Viridiplantae</taxon>
        <taxon>Streptophyta</taxon>
        <taxon>Embryophyta</taxon>
        <taxon>Tracheophyta</taxon>
        <taxon>Spermatophyta</taxon>
        <taxon>Magnoliopsida</taxon>
        <taxon>Liliopsida</taxon>
        <taxon>Poales</taxon>
        <taxon>Cyperaceae</taxon>
        <taxon>Cyperoideae</taxon>
        <taxon>Cariceae</taxon>
        <taxon>Carex</taxon>
        <taxon>Carex subgen. Euthyceras</taxon>
    </lineage>
</organism>
<dbReference type="InterPro" id="IPR001106">
    <property type="entry name" value="Aromatic_Lyase"/>
</dbReference>
<dbReference type="Gene3D" id="1.20.200.10">
    <property type="entry name" value="Fumarase/aspartase (Central domain)"/>
    <property type="match status" value="1"/>
</dbReference>
<dbReference type="AlphaFoldDB" id="A0A833QMN1"/>
<dbReference type="PANTHER" id="PTHR10362">
    <property type="entry name" value="HISTIDINE AMMONIA-LYASE"/>
    <property type="match status" value="1"/>
</dbReference>
<proteinExistence type="predicted"/>
<dbReference type="EMBL" id="SWLB01000025">
    <property type="protein sequence ID" value="KAF3322328.1"/>
    <property type="molecule type" value="Genomic_DNA"/>
</dbReference>
<name>A0A833QMN1_9POAL</name>
<evidence type="ECO:0000313" key="2">
    <source>
        <dbReference type="Proteomes" id="UP000623129"/>
    </source>
</evidence>
<dbReference type="GO" id="GO:0016829">
    <property type="term" value="F:lyase activity"/>
    <property type="evidence" value="ECO:0007669"/>
    <property type="project" value="UniProtKB-KW"/>
</dbReference>
<accession>A0A833QMN1</accession>
<evidence type="ECO:0000313" key="1">
    <source>
        <dbReference type="EMBL" id="KAF3322328.1"/>
    </source>
</evidence>
<comment type="caution">
    <text evidence="1">The sequence shown here is derived from an EMBL/GenBank/DDBJ whole genome shotgun (WGS) entry which is preliminary data.</text>
</comment>
<dbReference type="OrthoDB" id="10051290at2759"/>
<reference evidence="1" key="1">
    <citation type="submission" date="2020-01" db="EMBL/GenBank/DDBJ databases">
        <title>Genome sequence of Kobresia littledalei, the first chromosome-level genome in the family Cyperaceae.</title>
        <authorList>
            <person name="Qu G."/>
        </authorList>
    </citation>
    <scope>NUCLEOTIDE SEQUENCE</scope>
    <source>
        <strain evidence="1">C.B.Clarke</strain>
        <tissue evidence="1">Leaf</tissue>
    </source>
</reference>
<keyword evidence="1" id="KW-0456">Lyase</keyword>